<dbReference type="AlphaFoldDB" id="A0A139HM30"/>
<dbReference type="InterPro" id="IPR047121">
    <property type="entry name" value="YjiB-like"/>
</dbReference>
<dbReference type="EMBL" id="LFZN01000030">
    <property type="protein sequence ID" value="KXT03442.1"/>
    <property type="molecule type" value="Genomic_DNA"/>
</dbReference>
<gene>
    <name evidence="1" type="ORF">AC578_1654</name>
</gene>
<sequence>MVQVKQYHLPPTKLVPNSPHPLLHYPGLLKKEAGYDAAKIYDLVGSNGWETHWIFRYGPTQQSHYHTEAHECMTVLTGEATIRFGVGDLSDDLEASTRGTAREDGGIEIHAKAGDVFILPAGTAHKTHDTTPAEFALLTPGGATHIAGDDPRQVLRDIKLSGFTMMGCYPKGSSWDFAVGAKDQEEFKKSWNVPKPERDPVLGASSEGLCGTWKEKTRQSKLCSHAAFDLVPAPTILSLRESFDSSLRCDDGMERTIRYIWQGLTKGDLPPTSKGEELKKLRVHHVINYKTDSKRQRRLRRKCITSLKSTAPSLRAIRCEGVISIIGGRPENQLCSFNDFLSRLGPSRQQFIKLNKIHR</sequence>
<dbReference type="OrthoDB" id="2446447at2759"/>
<protein>
    <recommendedName>
        <fullName evidence="3">Cupin type-1 domain-containing protein</fullName>
    </recommendedName>
</protein>
<dbReference type="InterPro" id="IPR011051">
    <property type="entry name" value="RmlC_Cupin_sf"/>
</dbReference>
<dbReference type="InterPro" id="IPR014710">
    <property type="entry name" value="RmlC-like_jellyroll"/>
</dbReference>
<organism evidence="1 2">
    <name type="scientific">Pseudocercospora eumusae</name>
    <dbReference type="NCBI Taxonomy" id="321146"/>
    <lineage>
        <taxon>Eukaryota</taxon>
        <taxon>Fungi</taxon>
        <taxon>Dikarya</taxon>
        <taxon>Ascomycota</taxon>
        <taxon>Pezizomycotina</taxon>
        <taxon>Dothideomycetes</taxon>
        <taxon>Dothideomycetidae</taxon>
        <taxon>Mycosphaerellales</taxon>
        <taxon>Mycosphaerellaceae</taxon>
        <taxon>Pseudocercospora</taxon>
    </lineage>
</organism>
<comment type="caution">
    <text evidence="1">The sequence shown here is derived from an EMBL/GenBank/DDBJ whole genome shotgun (WGS) entry which is preliminary data.</text>
</comment>
<dbReference type="SUPFAM" id="SSF51182">
    <property type="entry name" value="RmlC-like cupins"/>
    <property type="match status" value="1"/>
</dbReference>
<keyword evidence="2" id="KW-1185">Reference proteome</keyword>
<dbReference type="CDD" id="cd02219">
    <property type="entry name" value="cupin_YjlB-like"/>
    <property type="match status" value="1"/>
</dbReference>
<dbReference type="PANTHER" id="PTHR36448:SF3">
    <property type="entry name" value="CUPIN TYPE-2 DOMAIN-CONTAINING PROTEIN"/>
    <property type="match status" value="1"/>
</dbReference>
<dbReference type="Gene3D" id="2.60.120.10">
    <property type="entry name" value="Jelly Rolls"/>
    <property type="match status" value="1"/>
</dbReference>
<reference evidence="1 2" key="1">
    <citation type="submission" date="2015-07" db="EMBL/GenBank/DDBJ databases">
        <title>Comparative genomics of the Sigatoka disease complex on banana suggests a link between parallel evolutionary changes in Pseudocercospora fijiensis and Pseudocercospora eumusae and increased virulence on the banana host.</title>
        <authorList>
            <person name="Chang T.-C."/>
            <person name="Salvucci A."/>
            <person name="Crous P.W."/>
            <person name="Stergiopoulos I."/>
        </authorList>
    </citation>
    <scope>NUCLEOTIDE SEQUENCE [LARGE SCALE GENOMIC DNA]</scope>
    <source>
        <strain evidence="1 2">CBS 114824</strain>
    </source>
</reference>
<accession>A0A139HM30</accession>
<dbReference type="Proteomes" id="UP000070133">
    <property type="component" value="Unassembled WGS sequence"/>
</dbReference>
<evidence type="ECO:0000313" key="2">
    <source>
        <dbReference type="Proteomes" id="UP000070133"/>
    </source>
</evidence>
<name>A0A139HM30_9PEZI</name>
<evidence type="ECO:0000313" key="1">
    <source>
        <dbReference type="EMBL" id="KXT03442.1"/>
    </source>
</evidence>
<evidence type="ECO:0008006" key="3">
    <source>
        <dbReference type="Google" id="ProtNLM"/>
    </source>
</evidence>
<dbReference type="PANTHER" id="PTHR36448">
    <property type="entry name" value="BLR7373 PROTEIN"/>
    <property type="match status" value="1"/>
</dbReference>
<proteinExistence type="predicted"/>